<organism evidence="2 3">
    <name type="scientific">Pasteurella bettyae CCUG 2042</name>
    <dbReference type="NCBI Taxonomy" id="1095749"/>
    <lineage>
        <taxon>Bacteria</taxon>
        <taxon>Pseudomonadati</taxon>
        <taxon>Pseudomonadota</taxon>
        <taxon>Gammaproteobacteria</taxon>
        <taxon>Pasteurellales</taxon>
        <taxon>Pasteurellaceae</taxon>
        <taxon>Pasteurella</taxon>
    </lineage>
</organism>
<accession>I3DIB8</accession>
<comment type="caution">
    <text evidence="2">The sequence shown here is derived from an EMBL/GenBank/DDBJ whole genome shotgun (WGS) entry which is preliminary data.</text>
</comment>
<feature type="chain" id="PRO_5003669946" description="Outer membrane protein beta-barrel domain protein" evidence="1">
    <location>
        <begin position="22"/>
        <end position="268"/>
    </location>
</feature>
<feature type="signal peptide" evidence="1">
    <location>
        <begin position="1"/>
        <end position="21"/>
    </location>
</feature>
<dbReference type="AlphaFoldDB" id="I3DIB8"/>
<dbReference type="TCDB" id="1.B.65.1.10">
    <property type="family name" value="the outer membrane porin opca (opca) family"/>
</dbReference>
<evidence type="ECO:0000313" key="3">
    <source>
        <dbReference type="Proteomes" id="UP000006457"/>
    </source>
</evidence>
<evidence type="ECO:0008006" key="4">
    <source>
        <dbReference type="Google" id="ProtNLM"/>
    </source>
</evidence>
<keyword evidence="1" id="KW-0732">Signal</keyword>
<dbReference type="RefSeq" id="WP_005758990.1">
    <property type="nucleotide sequence ID" value="NZ_AJSX01000007.1"/>
</dbReference>
<dbReference type="SUPFAM" id="SSF69917">
    <property type="entry name" value="OMPT-like"/>
    <property type="match status" value="1"/>
</dbReference>
<keyword evidence="3" id="KW-1185">Reference proteome</keyword>
<dbReference type="PATRIC" id="fig|1095749.3.peg.347"/>
<dbReference type="eggNOG" id="ENOG502ZCBV">
    <property type="taxonomic scope" value="Bacteria"/>
</dbReference>
<proteinExistence type="predicted"/>
<reference evidence="2 3" key="1">
    <citation type="submission" date="2012-03" db="EMBL/GenBank/DDBJ databases">
        <authorList>
            <person name="Harkins D.M."/>
            <person name="Madupu R."/>
            <person name="Durkin A.S."/>
            <person name="Torralba M."/>
            <person name="Methe B."/>
            <person name="Sutton G.G."/>
            <person name="Nelson K.E."/>
        </authorList>
    </citation>
    <scope>NUCLEOTIDE SEQUENCE [LARGE SCALE GENOMIC DNA]</scope>
    <source>
        <strain evidence="2 3">CCUG 2042</strain>
    </source>
</reference>
<dbReference type="Proteomes" id="UP000006457">
    <property type="component" value="Unassembled WGS sequence"/>
</dbReference>
<dbReference type="InterPro" id="IPR020080">
    <property type="entry name" value="OM_adhesin/peptidase_omptin"/>
</dbReference>
<dbReference type="EMBL" id="AJSX01000007">
    <property type="protein sequence ID" value="EIJ71461.1"/>
    <property type="molecule type" value="Genomic_DNA"/>
</dbReference>
<gene>
    <name evidence="2" type="ORF">HMPREF1052_0114</name>
</gene>
<evidence type="ECO:0000256" key="1">
    <source>
        <dbReference type="SAM" id="SignalP"/>
    </source>
</evidence>
<name>I3DIB8_9PAST</name>
<dbReference type="GO" id="GO:0004190">
    <property type="term" value="F:aspartic-type endopeptidase activity"/>
    <property type="evidence" value="ECO:0007669"/>
    <property type="project" value="InterPro"/>
</dbReference>
<evidence type="ECO:0000313" key="2">
    <source>
        <dbReference type="EMBL" id="EIJ71461.1"/>
    </source>
</evidence>
<dbReference type="Gene3D" id="2.40.128.100">
    <property type="entry name" value="OPCA outer membrane adhesin/invasin"/>
    <property type="match status" value="1"/>
</dbReference>
<protein>
    <recommendedName>
        <fullName evidence="4">Outer membrane protein beta-barrel domain protein</fullName>
    </recommendedName>
</protein>
<dbReference type="OrthoDB" id="597531at2"/>
<sequence length="268" mass="30852">MKKYVMTLAISSFLCAQNVIAMPVEFAIGSEFYKETYREYQDGQCFMQQRGNLWSLTGSAAYLFNEHHAVKVEGRFSKGKITYTGAEQEGNYGSVVNKNLPRKVYDIRALYQYRWNPFNSATEMFVEPGIGYRVLRDLSSKVATDDYDRKNEIVYAHLGIGLNIPFAENYMFSPKISYHQLLQGKQYSYIDSTILNHQHNGKGIEVELLLAKKFANNTTLAVGPFYRGWKVFKSDSVTEIDEDTGEQFALSEPKNYTHEVGFKIEYRF</sequence>